<evidence type="ECO:0000313" key="1">
    <source>
        <dbReference type="EMBL" id="ONI46500.1"/>
    </source>
</evidence>
<dbReference type="Proteomes" id="UP000188637">
    <property type="component" value="Unassembled WGS sequence"/>
</dbReference>
<name>A0ACC8XJH2_9FIRM</name>
<comment type="caution">
    <text evidence="1">The sequence shown here is derived from an EMBL/GenBank/DDBJ whole genome shotgun (WGS) entry which is preliminary data.</text>
</comment>
<gene>
    <name evidence="1" type="ORF">AN640_03315</name>
</gene>
<keyword evidence="2" id="KW-1185">Reference proteome</keyword>
<proteinExistence type="predicted"/>
<dbReference type="EMBL" id="LJHD01000009">
    <property type="protein sequence ID" value="ONI46500.1"/>
    <property type="molecule type" value="Genomic_DNA"/>
</dbReference>
<organism evidence="1 2">
    <name type="scientific">Candidatus Epulonipiscium fishelsonii</name>
    <dbReference type="NCBI Taxonomy" id="77094"/>
    <lineage>
        <taxon>Bacteria</taxon>
        <taxon>Bacillati</taxon>
        <taxon>Bacillota</taxon>
        <taxon>Clostridia</taxon>
        <taxon>Lachnospirales</taxon>
        <taxon>Lachnospiraceae</taxon>
        <taxon>Candidatus Epulonipiscium</taxon>
    </lineage>
</organism>
<protein>
    <submittedName>
        <fullName evidence="1">Uncharacterized protein</fullName>
    </submittedName>
</protein>
<accession>A0ACC8XJH2</accession>
<evidence type="ECO:0000313" key="2">
    <source>
        <dbReference type="Proteomes" id="UP000188637"/>
    </source>
</evidence>
<reference evidence="1" key="1">
    <citation type="submission" date="2016-08" db="EMBL/GenBank/DDBJ databases">
        <authorList>
            <person name="Ngugi D.K."/>
            <person name="Miyake S."/>
            <person name="Stingl U."/>
        </authorList>
    </citation>
    <scope>NUCLEOTIDE SEQUENCE</scope>
    <source>
        <strain evidence="1">SCG-D08WGA-EpuloA1</strain>
    </source>
</reference>
<sequence length="124" mass="14339">MSFFDGMNIAATGLTAQRQRLDIITQNLANVDTTRTPEGGPYQRKVITFEQMNPGLEFNSVLNETMGITQKGVKGVRVASIVEDNSPFQFNTFFFGFQQHFTFLCFRCFYSTIYYLPRFFFRNP</sequence>